<keyword evidence="3 5" id="KW-0949">S-adenosyl-L-methionine</keyword>
<keyword evidence="5" id="KW-0963">Cytoplasm</keyword>
<reference evidence="6 7" key="1">
    <citation type="submission" date="2019-02" db="EMBL/GenBank/DDBJ databases">
        <title>Deep-cultivation of Planctomycetes and their phenomic and genomic characterization uncovers novel biology.</title>
        <authorList>
            <person name="Wiegand S."/>
            <person name="Jogler M."/>
            <person name="Boedeker C."/>
            <person name="Pinto D."/>
            <person name="Vollmers J."/>
            <person name="Rivas-Marin E."/>
            <person name="Kohn T."/>
            <person name="Peeters S.H."/>
            <person name="Heuer A."/>
            <person name="Rast P."/>
            <person name="Oberbeckmann S."/>
            <person name="Bunk B."/>
            <person name="Jeske O."/>
            <person name="Meyerdierks A."/>
            <person name="Storesund J.E."/>
            <person name="Kallscheuer N."/>
            <person name="Luecker S."/>
            <person name="Lage O.M."/>
            <person name="Pohl T."/>
            <person name="Merkel B.J."/>
            <person name="Hornburger P."/>
            <person name="Mueller R.-W."/>
            <person name="Bruemmer F."/>
            <person name="Labrenz M."/>
            <person name="Spormann A.M."/>
            <person name="Op den Camp H."/>
            <person name="Overmann J."/>
            <person name="Amann R."/>
            <person name="Jetten M.S.M."/>
            <person name="Mascher T."/>
            <person name="Medema M.H."/>
            <person name="Devos D.P."/>
            <person name="Kaster A.-K."/>
            <person name="Ovreas L."/>
            <person name="Rohde M."/>
            <person name="Galperin M.Y."/>
            <person name="Jogler C."/>
        </authorList>
    </citation>
    <scope>NUCLEOTIDE SEQUENCE [LARGE SCALE GENOMIC DNA]</scope>
    <source>
        <strain evidence="6 7">Pan44</strain>
    </source>
</reference>
<dbReference type="Pfam" id="PF02590">
    <property type="entry name" value="SPOUT_MTase"/>
    <property type="match status" value="1"/>
</dbReference>
<keyword evidence="1 5" id="KW-0489">Methyltransferase</keyword>
<dbReference type="HAMAP" id="MF_00658">
    <property type="entry name" value="23SrRNA_methyltr_H"/>
    <property type="match status" value="1"/>
</dbReference>
<dbReference type="GO" id="GO:0005737">
    <property type="term" value="C:cytoplasm"/>
    <property type="evidence" value="ECO:0007669"/>
    <property type="project" value="UniProtKB-SubCell"/>
</dbReference>
<dbReference type="FunCoup" id="A0A517SIY4">
    <property type="interactions" value="327"/>
</dbReference>
<name>A0A517SIY4_9PLAN</name>
<protein>
    <recommendedName>
        <fullName evidence="5">Ribosomal RNA large subunit methyltransferase H</fullName>
        <ecNumber evidence="5">2.1.1.177</ecNumber>
    </recommendedName>
    <alternativeName>
        <fullName evidence="5">23S rRNA (pseudouridine1915-N3)-methyltransferase</fullName>
    </alternativeName>
    <alternativeName>
        <fullName evidence="5">23S rRNA m3Psi1915 methyltransferase</fullName>
    </alternativeName>
    <alternativeName>
        <fullName evidence="5">rRNA (pseudouridine-N3-)-methyltransferase RlmH</fullName>
    </alternativeName>
</protein>
<evidence type="ECO:0000256" key="4">
    <source>
        <dbReference type="ARBA" id="ARBA00038303"/>
    </source>
</evidence>
<comment type="catalytic activity">
    <reaction evidence="5">
        <text>pseudouridine(1915) in 23S rRNA + S-adenosyl-L-methionine = N(3)-methylpseudouridine(1915) in 23S rRNA + S-adenosyl-L-homocysteine + H(+)</text>
        <dbReference type="Rhea" id="RHEA:42752"/>
        <dbReference type="Rhea" id="RHEA-COMP:10221"/>
        <dbReference type="Rhea" id="RHEA-COMP:10222"/>
        <dbReference type="ChEBI" id="CHEBI:15378"/>
        <dbReference type="ChEBI" id="CHEBI:57856"/>
        <dbReference type="ChEBI" id="CHEBI:59789"/>
        <dbReference type="ChEBI" id="CHEBI:65314"/>
        <dbReference type="ChEBI" id="CHEBI:74486"/>
        <dbReference type="EC" id="2.1.1.177"/>
    </reaction>
</comment>
<organism evidence="6 7">
    <name type="scientific">Caulifigura coniformis</name>
    <dbReference type="NCBI Taxonomy" id="2527983"/>
    <lineage>
        <taxon>Bacteria</taxon>
        <taxon>Pseudomonadati</taxon>
        <taxon>Planctomycetota</taxon>
        <taxon>Planctomycetia</taxon>
        <taxon>Planctomycetales</taxon>
        <taxon>Planctomycetaceae</taxon>
        <taxon>Caulifigura</taxon>
    </lineage>
</organism>
<feature type="binding site" evidence="5">
    <location>
        <position position="73"/>
    </location>
    <ligand>
        <name>S-adenosyl-L-methionine</name>
        <dbReference type="ChEBI" id="CHEBI:59789"/>
    </ligand>
</feature>
<dbReference type="InterPro" id="IPR003742">
    <property type="entry name" value="RlmH-like"/>
</dbReference>
<dbReference type="OrthoDB" id="9806643at2"/>
<keyword evidence="5" id="KW-0698">rRNA processing</keyword>
<gene>
    <name evidence="5 6" type="primary">rlmH</name>
    <name evidence="6" type="ORF">Pan44_41410</name>
</gene>
<dbReference type="Gene3D" id="3.40.1280.10">
    <property type="match status" value="1"/>
</dbReference>
<evidence type="ECO:0000256" key="1">
    <source>
        <dbReference type="ARBA" id="ARBA00022603"/>
    </source>
</evidence>
<dbReference type="KEGG" id="ccos:Pan44_41410"/>
<dbReference type="InterPro" id="IPR029026">
    <property type="entry name" value="tRNA_m1G_MTases_N"/>
</dbReference>
<dbReference type="SUPFAM" id="SSF75217">
    <property type="entry name" value="alpha/beta knot"/>
    <property type="match status" value="1"/>
</dbReference>
<dbReference type="PANTHER" id="PTHR33603">
    <property type="entry name" value="METHYLTRANSFERASE"/>
    <property type="match status" value="1"/>
</dbReference>
<dbReference type="RefSeq" id="WP_145032964.1">
    <property type="nucleotide sequence ID" value="NZ_CP036271.1"/>
</dbReference>
<comment type="similarity">
    <text evidence="4 5">Belongs to the RNA methyltransferase RlmH family.</text>
</comment>
<comment type="subcellular location">
    <subcellularLocation>
        <location evidence="5">Cytoplasm</location>
    </subcellularLocation>
</comment>
<sequence>MRIVILSVTGKQPAWVLAGVDEYAKRLKSHFKVEFIDLKAEPRSQGRPVSVILEAEAARILDRIPSNSHVIALDERGSQRTTQQLAALIGKWKQGGETIVLVIGGPDGLAPQIKDRARSLWALSLLTLPHGLAKVLLTEQLYRAASLLEGHPYHRE</sequence>
<dbReference type="AlphaFoldDB" id="A0A517SIY4"/>
<feature type="binding site" evidence="5">
    <location>
        <position position="104"/>
    </location>
    <ligand>
        <name>S-adenosyl-L-methionine</name>
        <dbReference type="ChEBI" id="CHEBI:59789"/>
    </ligand>
</feature>
<evidence type="ECO:0000313" key="6">
    <source>
        <dbReference type="EMBL" id="QDT56091.1"/>
    </source>
</evidence>
<comment type="subunit">
    <text evidence="5">Homodimer.</text>
</comment>
<evidence type="ECO:0000313" key="7">
    <source>
        <dbReference type="Proteomes" id="UP000315700"/>
    </source>
</evidence>
<accession>A0A517SIY4</accession>
<dbReference type="CDD" id="cd18081">
    <property type="entry name" value="RlmH-like"/>
    <property type="match status" value="1"/>
</dbReference>
<comment type="function">
    <text evidence="5">Specifically methylates the pseudouridine at position 1915 (m3Psi1915) in 23S rRNA.</text>
</comment>
<dbReference type="InterPro" id="IPR029028">
    <property type="entry name" value="Alpha/beta_knot_MTases"/>
</dbReference>
<keyword evidence="2 5" id="KW-0808">Transferase</keyword>
<proteinExistence type="inferred from homology"/>
<feature type="binding site" evidence="5">
    <location>
        <begin position="123"/>
        <end position="128"/>
    </location>
    <ligand>
        <name>S-adenosyl-L-methionine</name>
        <dbReference type="ChEBI" id="CHEBI:59789"/>
    </ligand>
</feature>
<dbReference type="GO" id="GO:0070038">
    <property type="term" value="F:rRNA (pseudouridine-N3-)-methyltransferase activity"/>
    <property type="evidence" value="ECO:0007669"/>
    <property type="project" value="UniProtKB-UniRule"/>
</dbReference>
<dbReference type="EMBL" id="CP036271">
    <property type="protein sequence ID" value="QDT56091.1"/>
    <property type="molecule type" value="Genomic_DNA"/>
</dbReference>
<dbReference type="PIRSF" id="PIRSF004505">
    <property type="entry name" value="MT_bac"/>
    <property type="match status" value="1"/>
</dbReference>
<dbReference type="EC" id="2.1.1.177" evidence="5"/>
<dbReference type="InParanoid" id="A0A517SIY4"/>
<evidence type="ECO:0000256" key="3">
    <source>
        <dbReference type="ARBA" id="ARBA00022691"/>
    </source>
</evidence>
<keyword evidence="7" id="KW-1185">Reference proteome</keyword>
<dbReference type="NCBIfam" id="NF000986">
    <property type="entry name" value="PRK00103.1-4"/>
    <property type="match status" value="1"/>
</dbReference>
<evidence type="ECO:0000256" key="5">
    <source>
        <dbReference type="HAMAP-Rule" id="MF_00658"/>
    </source>
</evidence>
<dbReference type="PANTHER" id="PTHR33603:SF1">
    <property type="entry name" value="RIBOSOMAL RNA LARGE SUBUNIT METHYLTRANSFERASE H"/>
    <property type="match status" value="1"/>
</dbReference>
<evidence type="ECO:0000256" key="2">
    <source>
        <dbReference type="ARBA" id="ARBA00022679"/>
    </source>
</evidence>
<dbReference type="Proteomes" id="UP000315700">
    <property type="component" value="Chromosome"/>
</dbReference>